<feature type="transmembrane region" description="Helical" evidence="1">
    <location>
        <begin position="45"/>
        <end position="62"/>
    </location>
</feature>
<keyword evidence="1" id="KW-1133">Transmembrane helix</keyword>
<protein>
    <recommendedName>
        <fullName evidence="4">DUF5808 domain-containing protein</fullName>
    </recommendedName>
</protein>
<evidence type="ECO:0000256" key="1">
    <source>
        <dbReference type="SAM" id="Phobius"/>
    </source>
</evidence>
<keyword evidence="1" id="KW-0812">Transmembrane</keyword>
<organism evidence="2 3">
    <name type="scientific">Sulfobacillus benefaciens</name>
    <dbReference type="NCBI Taxonomy" id="453960"/>
    <lineage>
        <taxon>Bacteria</taxon>
        <taxon>Bacillati</taxon>
        <taxon>Bacillota</taxon>
        <taxon>Clostridia</taxon>
        <taxon>Eubacteriales</taxon>
        <taxon>Clostridiales Family XVII. Incertae Sedis</taxon>
        <taxon>Sulfobacillus</taxon>
    </lineage>
</organism>
<dbReference type="AlphaFoldDB" id="A0A2T2X793"/>
<evidence type="ECO:0000313" key="3">
    <source>
        <dbReference type="Proteomes" id="UP000242699"/>
    </source>
</evidence>
<proteinExistence type="predicted"/>
<gene>
    <name evidence="2" type="ORF">C7B43_06570</name>
</gene>
<dbReference type="Proteomes" id="UP000242699">
    <property type="component" value="Unassembled WGS sequence"/>
</dbReference>
<comment type="caution">
    <text evidence="2">The sequence shown here is derived from an EMBL/GenBank/DDBJ whole genome shotgun (WGS) entry which is preliminary data.</text>
</comment>
<evidence type="ECO:0000313" key="2">
    <source>
        <dbReference type="EMBL" id="PSR30373.1"/>
    </source>
</evidence>
<accession>A0A2T2X793</accession>
<evidence type="ECO:0008006" key="4">
    <source>
        <dbReference type="Google" id="ProtNLM"/>
    </source>
</evidence>
<dbReference type="EMBL" id="PXYT01000011">
    <property type="protein sequence ID" value="PSR30373.1"/>
    <property type="molecule type" value="Genomic_DNA"/>
</dbReference>
<reference evidence="2 3" key="1">
    <citation type="journal article" date="2014" name="BMC Genomics">
        <title>Comparison of environmental and isolate Sulfobacillus genomes reveals diverse carbon, sulfur, nitrogen, and hydrogen metabolisms.</title>
        <authorList>
            <person name="Justice N.B."/>
            <person name="Norman A."/>
            <person name="Brown C.T."/>
            <person name="Singh A."/>
            <person name="Thomas B.C."/>
            <person name="Banfield J.F."/>
        </authorList>
    </citation>
    <scope>NUCLEOTIDE SEQUENCE [LARGE SCALE GENOMIC DNA]</scope>
    <source>
        <strain evidence="2">AMDSBA1</strain>
    </source>
</reference>
<sequence length="63" mass="7504">MSKDEQHHDKRVWWSYILYYNKDDPRTFVPRWGGFNVNVARPGGIALWVGFLVFIGVMVYITR</sequence>
<keyword evidence="1" id="KW-0472">Membrane</keyword>
<name>A0A2T2X793_9FIRM</name>